<dbReference type="EMBL" id="CAEZXS010000081">
    <property type="protein sequence ID" value="CAB4698298.1"/>
    <property type="molecule type" value="Genomic_DNA"/>
</dbReference>
<dbReference type="InterPro" id="IPR017804">
    <property type="entry name" value="MeTrfase_EgtD-like"/>
</dbReference>
<dbReference type="AlphaFoldDB" id="A0A6J6PPA4"/>
<dbReference type="PIRSF" id="PIRSF018005">
    <property type="entry name" value="UCP018005"/>
    <property type="match status" value="1"/>
</dbReference>
<dbReference type="Gene3D" id="3.40.50.150">
    <property type="entry name" value="Vaccinia Virus protein VP39"/>
    <property type="match status" value="1"/>
</dbReference>
<protein>
    <submittedName>
        <fullName evidence="4">Unannotated protein</fullName>
    </submittedName>
</protein>
<accession>A0A6J6PPA4</accession>
<evidence type="ECO:0000256" key="1">
    <source>
        <dbReference type="ARBA" id="ARBA00022603"/>
    </source>
</evidence>
<dbReference type="GO" id="GO:0032259">
    <property type="term" value="P:methylation"/>
    <property type="evidence" value="ECO:0007669"/>
    <property type="project" value="UniProtKB-KW"/>
</dbReference>
<organism evidence="4">
    <name type="scientific">freshwater metagenome</name>
    <dbReference type="NCBI Taxonomy" id="449393"/>
    <lineage>
        <taxon>unclassified sequences</taxon>
        <taxon>metagenomes</taxon>
        <taxon>ecological metagenomes</taxon>
    </lineage>
</organism>
<sequence>MTHVQATERDASQIAVHLSPEQQREELCQEVTAGLLGYPKELSPKWLYDEQGCELFEQITHLAEYYPTRTERAILESHATEICELSAATTLIELGSGTSEKTQLLLQAFEDAQSLHRFVAFDVAEATMRHAVAHIQADYPQAEVGGIVGDFTQHLWALPAGGTRMVAFLGGTIGNFDAAHRATFLASLAQILQPGDSLLLGTDLLKDRSRLIAAYDDSSGVTAAFNKNLLSVLNTQLHAEFDLDAFEHVACFNEKDSCIEMRLRSCREQLVPIRDLDLEIPFSAGEDLLSEISTKFDPQQVRSELTEAGFQTHHCWTDSAQDFALWLAIR</sequence>
<reference evidence="4" key="1">
    <citation type="submission" date="2020-05" db="EMBL/GenBank/DDBJ databases">
        <authorList>
            <person name="Chiriac C."/>
            <person name="Salcher M."/>
            <person name="Ghai R."/>
            <person name="Kavagutti S V."/>
        </authorList>
    </citation>
    <scope>NUCLEOTIDE SEQUENCE</scope>
</reference>
<evidence type="ECO:0000259" key="3">
    <source>
        <dbReference type="Pfam" id="PF10017"/>
    </source>
</evidence>
<keyword evidence="2" id="KW-0808">Transferase</keyword>
<dbReference type="Pfam" id="PF10017">
    <property type="entry name" value="Methyltransf_33"/>
    <property type="match status" value="1"/>
</dbReference>
<proteinExistence type="predicted"/>
<dbReference type="InterPro" id="IPR051128">
    <property type="entry name" value="EgtD_Methyltrsf_superfamily"/>
</dbReference>
<evidence type="ECO:0000313" key="4">
    <source>
        <dbReference type="EMBL" id="CAB4698298.1"/>
    </source>
</evidence>
<evidence type="ECO:0000313" key="5">
    <source>
        <dbReference type="EMBL" id="CAB5063382.1"/>
    </source>
</evidence>
<evidence type="ECO:0000256" key="2">
    <source>
        <dbReference type="ARBA" id="ARBA00022679"/>
    </source>
</evidence>
<dbReference type="InterPro" id="IPR019257">
    <property type="entry name" value="MeTrfase_dom"/>
</dbReference>
<dbReference type="EMBL" id="CAFBQW010000030">
    <property type="protein sequence ID" value="CAB5063382.1"/>
    <property type="molecule type" value="Genomic_DNA"/>
</dbReference>
<dbReference type="NCBIfam" id="TIGR03438">
    <property type="entry name" value="egtD_ergothio"/>
    <property type="match status" value="1"/>
</dbReference>
<keyword evidence="1" id="KW-0489">Methyltransferase</keyword>
<name>A0A6J6PPA4_9ZZZZ</name>
<feature type="domain" description="Histidine-specific methyltransferase SAM-dependent" evidence="3">
    <location>
        <begin position="29"/>
        <end position="328"/>
    </location>
</feature>
<dbReference type="PANTHER" id="PTHR43397:SF1">
    <property type="entry name" value="ERGOTHIONEINE BIOSYNTHESIS PROTEIN 1"/>
    <property type="match status" value="1"/>
</dbReference>
<dbReference type="InterPro" id="IPR029063">
    <property type="entry name" value="SAM-dependent_MTases_sf"/>
</dbReference>
<dbReference type="GO" id="GO:0008168">
    <property type="term" value="F:methyltransferase activity"/>
    <property type="evidence" value="ECO:0007669"/>
    <property type="project" value="UniProtKB-KW"/>
</dbReference>
<dbReference type="SUPFAM" id="SSF53335">
    <property type="entry name" value="S-adenosyl-L-methionine-dependent methyltransferases"/>
    <property type="match status" value="1"/>
</dbReference>
<dbReference type="InterPro" id="IPR035094">
    <property type="entry name" value="EgtD"/>
</dbReference>
<dbReference type="PANTHER" id="PTHR43397">
    <property type="entry name" value="ERGOTHIONEINE BIOSYNTHESIS PROTEIN 1"/>
    <property type="match status" value="1"/>
</dbReference>
<gene>
    <name evidence="4" type="ORF">UFOPK2582_00810</name>
    <name evidence="5" type="ORF">UFOPK4354_00420</name>
</gene>